<feature type="transmembrane region" description="Helical" evidence="10">
    <location>
        <begin position="191"/>
        <end position="212"/>
    </location>
</feature>
<dbReference type="GO" id="GO:0034204">
    <property type="term" value="P:lipid translocation"/>
    <property type="evidence" value="ECO:0007669"/>
    <property type="project" value="TreeGrafter"/>
</dbReference>
<proteinExistence type="inferred from homology"/>
<comment type="function">
    <text evidence="8 10 11">Involved in peptidoglycan biosynthesis. Transports lipid-linked peptidoglycan precursors from the inner to the outer leaflet of the cytoplasmic membrane.</text>
</comment>
<feature type="transmembrane region" description="Helical" evidence="10">
    <location>
        <begin position="355"/>
        <end position="376"/>
    </location>
</feature>
<gene>
    <name evidence="10 12" type="primary">murJ</name>
    <name evidence="12" type="ORF">V3330_14645</name>
</gene>
<evidence type="ECO:0000256" key="3">
    <source>
        <dbReference type="ARBA" id="ARBA00022692"/>
    </source>
</evidence>
<evidence type="ECO:0000256" key="4">
    <source>
        <dbReference type="ARBA" id="ARBA00022960"/>
    </source>
</evidence>
<name>A0AAW9RHF6_9GAMM</name>
<keyword evidence="7 10" id="KW-0472">Membrane</keyword>
<feature type="transmembrane region" description="Helical" evidence="10">
    <location>
        <begin position="27"/>
        <end position="45"/>
    </location>
</feature>
<keyword evidence="3 10" id="KW-0812">Transmembrane</keyword>
<feature type="transmembrane region" description="Helical" evidence="10">
    <location>
        <begin position="388"/>
        <end position="412"/>
    </location>
</feature>
<feature type="transmembrane region" description="Helical" evidence="10">
    <location>
        <begin position="489"/>
        <end position="509"/>
    </location>
</feature>
<dbReference type="InterPro" id="IPR051050">
    <property type="entry name" value="Lipid_II_flippase_MurJ/MviN"/>
</dbReference>
<dbReference type="GO" id="GO:0009252">
    <property type="term" value="P:peptidoglycan biosynthetic process"/>
    <property type="evidence" value="ECO:0007669"/>
    <property type="project" value="UniProtKB-UniRule"/>
</dbReference>
<dbReference type="GO" id="GO:0015648">
    <property type="term" value="F:lipid-linked peptidoglycan transporter activity"/>
    <property type="evidence" value="ECO:0007669"/>
    <property type="project" value="UniProtKB-UniRule"/>
</dbReference>
<keyword evidence="10 11" id="KW-0813">Transport</keyword>
<dbReference type="PANTHER" id="PTHR47019:SF1">
    <property type="entry name" value="LIPID II FLIPPASE MURJ"/>
    <property type="match status" value="1"/>
</dbReference>
<dbReference type="CDD" id="cd13123">
    <property type="entry name" value="MATE_MurJ_like"/>
    <property type="match status" value="1"/>
</dbReference>
<dbReference type="InterPro" id="IPR004268">
    <property type="entry name" value="MurJ"/>
</dbReference>
<feature type="transmembrane region" description="Helical" evidence="10">
    <location>
        <begin position="134"/>
        <end position="152"/>
    </location>
</feature>
<feature type="transmembrane region" description="Helical" evidence="10">
    <location>
        <begin position="314"/>
        <end position="335"/>
    </location>
</feature>
<comment type="similarity">
    <text evidence="9 10 11">Belongs to the MurJ/MviN family.</text>
</comment>
<keyword evidence="10 11" id="KW-0961">Cell wall biogenesis/degradation</keyword>
<protein>
    <recommendedName>
        <fullName evidence="10">Probable lipid II flippase MurJ</fullName>
    </recommendedName>
</protein>
<keyword evidence="6 10" id="KW-1133">Transmembrane helix</keyword>
<feature type="transmembrane region" description="Helical" evidence="10">
    <location>
        <begin position="449"/>
        <end position="469"/>
    </location>
</feature>
<evidence type="ECO:0000256" key="9">
    <source>
        <dbReference type="ARBA" id="ARBA00061532"/>
    </source>
</evidence>
<evidence type="ECO:0000313" key="13">
    <source>
        <dbReference type="Proteomes" id="UP001359886"/>
    </source>
</evidence>
<evidence type="ECO:0000256" key="10">
    <source>
        <dbReference type="HAMAP-Rule" id="MF_02078"/>
    </source>
</evidence>
<dbReference type="PANTHER" id="PTHR47019">
    <property type="entry name" value="LIPID II FLIPPASE MURJ"/>
    <property type="match status" value="1"/>
</dbReference>
<evidence type="ECO:0000256" key="8">
    <source>
        <dbReference type="ARBA" id="ARBA00060041"/>
    </source>
</evidence>
<evidence type="ECO:0000256" key="2">
    <source>
        <dbReference type="ARBA" id="ARBA00022475"/>
    </source>
</evidence>
<dbReference type="PIRSF" id="PIRSF002869">
    <property type="entry name" value="MviN"/>
    <property type="match status" value="1"/>
</dbReference>
<dbReference type="HAMAP" id="MF_02078">
    <property type="entry name" value="MurJ_MviN"/>
    <property type="match status" value="1"/>
</dbReference>
<dbReference type="Proteomes" id="UP001359886">
    <property type="component" value="Unassembled WGS sequence"/>
</dbReference>
<evidence type="ECO:0000256" key="7">
    <source>
        <dbReference type="ARBA" id="ARBA00023136"/>
    </source>
</evidence>
<evidence type="ECO:0000256" key="5">
    <source>
        <dbReference type="ARBA" id="ARBA00022984"/>
    </source>
</evidence>
<comment type="subcellular location">
    <subcellularLocation>
        <location evidence="10">Cell inner membrane</location>
        <topology evidence="10">Multi-pass membrane protein</topology>
    </subcellularLocation>
    <subcellularLocation>
        <location evidence="1">Cell membrane</location>
        <topology evidence="1">Multi-pass membrane protein</topology>
    </subcellularLocation>
</comment>
<evidence type="ECO:0000313" key="12">
    <source>
        <dbReference type="EMBL" id="MEJ8568869.1"/>
    </source>
</evidence>
<comment type="caution">
    <text evidence="12">The sequence shown here is derived from an EMBL/GenBank/DDBJ whole genome shotgun (WGS) entry which is preliminary data.</text>
</comment>
<dbReference type="NCBIfam" id="TIGR01695">
    <property type="entry name" value="murJ_mviN"/>
    <property type="match status" value="1"/>
</dbReference>
<keyword evidence="10" id="KW-0997">Cell inner membrane</keyword>
<accession>A0AAW9RHF6</accession>
<feature type="transmembrane region" description="Helical" evidence="10">
    <location>
        <begin position="159"/>
        <end position="179"/>
    </location>
</feature>
<dbReference type="GO" id="GO:0071555">
    <property type="term" value="P:cell wall organization"/>
    <property type="evidence" value="ECO:0007669"/>
    <property type="project" value="UniProtKB-UniRule"/>
</dbReference>
<feature type="transmembrane region" description="Helical" evidence="10">
    <location>
        <begin position="91"/>
        <end position="114"/>
    </location>
</feature>
<dbReference type="RefSeq" id="WP_354696191.1">
    <property type="nucleotide sequence ID" value="NZ_JAZHOG010000010.1"/>
</dbReference>
<evidence type="ECO:0000256" key="6">
    <source>
        <dbReference type="ARBA" id="ARBA00022989"/>
    </source>
</evidence>
<organism evidence="12 13">
    <name type="scientific">Elongatibacter sediminis</name>
    <dbReference type="NCBI Taxonomy" id="3119006"/>
    <lineage>
        <taxon>Bacteria</taxon>
        <taxon>Pseudomonadati</taxon>
        <taxon>Pseudomonadota</taxon>
        <taxon>Gammaproteobacteria</taxon>
        <taxon>Chromatiales</taxon>
        <taxon>Wenzhouxiangellaceae</taxon>
        <taxon>Elongatibacter</taxon>
    </lineage>
</organism>
<evidence type="ECO:0000256" key="1">
    <source>
        <dbReference type="ARBA" id="ARBA00004651"/>
    </source>
</evidence>
<dbReference type="PRINTS" id="PR01806">
    <property type="entry name" value="VIRFACTRMVIN"/>
</dbReference>
<dbReference type="GO" id="GO:0008360">
    <property type="term" value="P:regulation of cell shape"/>
    <property type="evidence" value="ECO:0007669"/>
    <property type="project" value="UniProtKB-UniRule"/>
</dbReference>
<dbReference type="Pfam" id="PF03023">
    <property type="entry name" value="MurJ"/>
    <property type="match status" value="1"/>
</dbReference>
<feature type="transmembrane region" description="Helical" evidence="10">
    <location>
        <begin position="275"/>
        <end position="293"/>
    </location>
</feature>
<feature type="transmembrane region" description="Helical" evidence="10">
    <location>
        <begin position="418"/>
        <end position="437"/>
    </location>
</feature>
<comment type="pathway">
    <text evidence="10">Cell wall biogenesis; peptidoglycan biosynthesis.</text>
</comment>
<keyword evidence="5 10" id="KW-0573">Peptidoglycan synthesis</keyword>
<dbReference type="GO" id="GO:0005886">
    <property type="term" value="C:plasma membrane"/>
    <property type="evidence" value="ECO:0007669"/>
    <property type="project" value="UniProtKB-SubCell"/>
</dbReference>
<sequence length="519" mass="55368">MKLFRSTLTVGMATIVSRLLGFVRDVIFARYFGASGATDAFFLAFKIPNFMRRLFAEGSFSLAFVPVLSEVRATGDQAALRDLVDHVAGTLLAILLVLTAIGIFAAPAVLAIFAPGWLIEGRPEFALSADMLRVTFPYILLISLTALSGGILNTFDRFLVPALTPVLLNVSLIAAAVLLSGRMEVPVKALAWGVLAAGFAQLLLQIPALMRLGLLPRPRWGWRHSGVRRVLKLMVPTLIGSSVAQVNLLIDSILATFLVSGSVTWLYYSDRLMEFPLGVFGVALSTVILPNLSRKFAQKSPQAFSVTLDWALRLAVVITLPAAVALVVLATPVLVTLFQYRAFEMSDVEMTALSLSAYALGLPAFIAVKVLAPGYYARQDTATPVRYAITAMVTNMVLNFLFVGTLVAIGFAGPHTGLALASSLAAYVNAGLLYRGLRAQQAYQPEPGWSRVAGAAIVACVVMAGVLAWQAGVDESWAAAGASQRVTRLAILIAGGALVYFGVLFGAGLRPRHLEKGAV</sequence>
<evidence type="ECO:0000256" key="11">
    <source>
        <dbReference type="PIRNR" id="PIRNR002869"/>
    </source>
</evidence>
<keyword evidence="13" id="KW-1185">Reference proteome</keyword>
<dbReference type="AlphaFoldDB" id="A0AAW9RHF6"/>
<keyword evidence="2 10" id="KW-1003">Cell membrane</keyword>
<feature type="transmembrane region" description="Helical" evidence="10">
    <location>
        <begin position="233"/>
        <end position="255"/>
    </location>
</feature>
<keyword evidence="4 10" id="KW-0133">Cell shape</keyword>
<dbReference type="EMBL" id="JAZHOG010000010">
    <property type="protein sequence ID" value="MEJ8568869.1"/>
    <property type="molecule type" value="Genomic_DNA"/>
</dbReference>
<reference evidence="12 13" key="1">
    <citation type="submission" date="2024-02" db="EMBL/GenBank/DDBJ databases">
        <title>A novel Wenzhouxiangellaceae bacterium, isolated from coastal sediments.</title>
        <authorList>
            <person name="Du Z.-J."/>
            <person name="Ye Y.-Q."/>
            <person name="Zhang X.-Y."/>
        </authorList>
    </citation>
    <scope>NUCLEOTIDE SEQUENCE [LARGE SCALE GENOMIC DNA]</scope>
    <source>
        <strain evidence="12 13">CH-27</strain>
    </source>
</reference>